<evidence type="ECO:0000313" key="14">
    <source>
        <dbReference type="EMBL" id="TRW17566.1"/>
    </source>
</evidence>
<evidence type="ECO:0000256" key="9">
    <source>
        <dbReference type="ARBA" id="ARBA00049563"/>
    </source>
</evidence>
<evidence type="ECO:0000256" key="7">
    <source>
        <dbReference type="ARBA" id="ARBA00022840"/>
    </source>
</evidence>
<proteinExistence type="inferred from homology"/>
<keyword evidence="4 10" id="KW-0808">Transferase</keyword>
<evidence type="ECO:0000256" key="13">
    <source>
        <dbReference type="RuleBase" id="RU003785"/>
    </source>
</evidence>
<dbReference type="GO" id="GO:0006400">
    <property type="term" value="P:tRNA modification"/>
    <property type="evidence" value="ECO:0007669"/>
    <property type="project" value="TreeGrafter"/>
</dbReference>
<dbReference type="NCBIfam" id="TIGR00174">
    <property type="entry name" value="miaA"/>
    <property type="match status" value="1"/>
</dbReference>
<feature type="binding site" evidence="10">
    <location>
        <begin position="23"/>
        <end position="28"/>
    </location>
    <ligand>
        <name>substrate</name>
    </ligand>
</feature>
<evidence type="ECO:0000256" key="11">
    <source>
        <dbReference type="RuleBase" id="RU003783"/>
    </source>
</evidence>
<dbReference type="PANTHER" id="PTHR11088">
    <property type="entry name" value="TRNA DIMETHYLALLYLTRANSFERASE"/>
    <property type="match status" value="1"/>
</dbReference>
<evidence type="ECO:0000256" key="5">
    <source>
        <dbReference type="ARBA" id="ARBA00022694"/>
    </source>
</evidence>
<comment type="subunit">
    <text evidence="10">Monomer.</text>
</comment>
<evidence type="ECO:0000256" key="3">
    <source>
        <dbReference type="ARBA" id="ARBA00005842"/>
    </source>
</evidence>
<protein>
    <recommendedName>
        <fullName evidence="10">tRNA dimethylallyltransferase</fullName>
        <ecNumber evidence="10">2.5.1.75</ecNumber>
    </recommendedName>
    <alternativeName>
        <fullName evidence="10">Dimethylallyl diphosphate:tRNA dimethylallyltransferase</fullName>
        <shortName evidence="10">DMAPP:tRNA dimethylallyltransferase</shortName>
        <shortName evidence="10">DMATase</shortName>
    </alternativeName>
    <alternativeName>
        <fullName evidence="10">Isopentenyl-diphosphate:tRNA isopentenyltransferase</fullName>
        <shortName evidence="10">IPP transferase</shortName>
        <shortName evidence="10">IPPT</shortName>
        <shortName evidence="10">IPTase</shortName>
    </alternativeName>
</protein>
<evidence type="ECO:0000256" key="6">
    <source>
        <dbReference type="ARBA" id="ARBA00022741"/>
    </source>
</evidence>
<comment type="caution">
    <text evidence="10">Lacks conserved residue(s) required for the propagation of feature annotation.</text>
</comment>
<dbReference type="Pfam" id="PF01715">
    <property type="entry name" value="IPPT"/>
    <property type="match status" value="1"/>
</dbReference>
<feature type="region of interest" description="Interaction with substrate tRNA" evidence="10">
    <location>
        <begin position="166"/>
        <end position="170"/>
    </location>
</feature>
<evidence type="ECO:0000256" key="10">
    <source>
        <dbReference type="HAMAP-Rule" id="MF_00185"/>
    </source>
</evidence>
<evidence type="ECO:0000256" key="4">
    <source>
        <dbReference type="ARBA" id="ARBA00022679"/>
    </source>
</evidence>
<dbReference type="PANTHER" id="PTHR11088:SF60">
    <property type="entry name" value="TRNA DIMETHYLALLYLTRANSFERASE"/>
    <property type="match status" value="1"/>
</dbReference>
<dbReference type="GO" id="GO:0005524">
    <property type="term" value="F:ATP binding"/>
    <property type="evidence" value="ECO:0007669"/>
    <property type="project" value="UniProtKB-UniRule"/>
</dbReference>
<dbReference type="HAMAP" id="MF_00185">
    <property type="entry name" value="IPP_trans"/>
    <property type="match status" value="1"/>
</dbReference>
<dbReference type="AlphaFoldDB" id="A0A552UH65"/>
<dbReference type="RefSeq" id="WP_143555111.1">
    <property type="nucleotide sequence ID" value="NZ_VJWA01000001.1"/>
</dbReference>
<dbReference type="Proteomes" id="UP000317894">
    <property type="component" value="Unassembled WGS sequence"/>
</dbReference>
<comment type="catalytic activity">
    <reaction evidence="9 10 11">
        <text>adenosine(37) in tRNA + dimethylallyl diphosphate = N(6)-dimethylallyladenosine(37) in tRNA + diphosphate</text>
        <dbReference type="Rhea" id="RHEA:26482"/>
        <dbReference type="Rhea" id="RHEA-COMP:10162"/>
        <dbReference type="Rhea" id="RHEA-COMP:10375"/>
        <dbReference type="ChEBI" id="CHEBI:33019"/>
        <dbReference type="ChEBI" id="CHEBI:57623"/>
        <dbReference type="ChEBI" id="CHEBI:74411"/>
        <dbReference type="ChEBI" id="CHEBI:74415"/>
        <dbReference type="EC" id="2.5.1.75"/>
    </reaction>
</comment>
<dbReference type="InterPro" id="IPR027417">
    <property type="entry name" value="P-loop_NTPase"/>
</dbReference>
<feature type="site" description="Interaction with substrate tRNA" evidence="10">
    <location>
        <position position="112"/>
    </location>
</feature>
<evidence type="ECO:0000256" key="12">
    <source>
        <dbReference type="RuleBase" id="RU003784"/>
    </source>
</evidence>
<name>A0A552UH65_9SPHN</name>
<gene>
    <name evidence="10 14" type="primary">miaA</name>
    <name evidence="14" type="ORF">FMM06_05290</name>
</gene>
<keyword evidence="8 10" id="KW-0460">Magnesium</keyword>
<dbReference type="SUPFAM" id="SSF52540">
    <property type="entry name" value="P-loop containing nucleoside triphosphate hydrolases"/>
    <property type="match status" value="2"/>
</dbReference>
<evidence type="ECO:0000313" key="15">
    <source>
        <dbReference type="Proteomes" id="UP000317894"/>
    </source>
</evidence>
<comment type="function">
    <text evidence="2 10 12">Catalyzes the transfer of a dimethylallyl group onto the adenine at position 37 in tRNAs that read codons beginning with uridine, leading to the formation of N6-(dimethylallyl)adenosine (i(6)A).</text>
</comment>
<dbReference type="InterPro" id="IPR018022">
    <property type="entry name" value="IPT"/>
</dbReference>
<comment type="similarity">
    <text evidence="3 10 13">Belongs to the IPP transferase family.</text>
</comment>
<dbReference type="EC" id="2.5.1.75" evidence="10"/>
<keyword evidence="5 10" id="KW-0819">tRNA processing</keyword>
<comment type="caution">
    <text evidence="14">The sequence shown here is derived from an EMBL/GenBank/DDBJ whole genome shotgun (WGS) entry which is preliminary data.</text>
</comment>
<accession>A0A552UH65</accession>
<keyword evidence="15" id="KW-1185">Reference proteome</keyword>
<keyword evidence="7 10" id="KW-0067">ATP-binding</keyword>
<comment type="cofactor">
    <cofactor evidence="1 10">
        <name>Mg(2+)</name>
        <dbReference type="ChEBI" id="CHEBI:18420"/>
    </cofactor>
</comment>
<sequence length="312" mass="32599">MSVTSIEPPAADRPRVAIIAGPTACGKSALALEVAEALNGTIINADASQVYADLRILTARPSDADMARVPHLLYGVLDGSEAGSAASWAALARAAVADTLAVGRLPILVGGSGLYLRTLLDGIAAVPPIDAEVREAVRALDGVAAHAALTDEDPAAAARLNPADRQRVQRALEVVRGTGRSLAAWQATATNGLAATADICGMIVDLPRDELRARCDARFDAMLAAGGLEEVRTLAARRLDPGLPVMTAIGVPPLLAHLAGTLSLADAADDARHATRRYAKRQQTWFRNQTPGWWRVDSADAARATIRTVHIG</sequence>
<feature type="binding site" evidence="10">
    <location>
        <begin position="21"/>
        <end position="28"/>
    </location>
    <ligand>
        <name>ATP</name>
        <dbReference type="ChEBI" id="CHEBI:30616"/>
    </ligand>
</feature>
<organism evidence="14 15">
    <name type="scientific">Glacieibacterium frigidum</name>
    <dbReference type="NCBI Taxonomy" id="2593303"/>
    <lineage>
        <taxon>Bacteria</taxon>
        <taxon>Pseudomonadati</taxon>
        <taxon>Pseudomonadota</taxon>
        <taxon>Alphaproteobacteria</taxon>
        <taxon>Sphingomonadales</taxon>
        <taxon>Sphingosinicellaceae</taxon>
        <taxon>Glacieibacterium</taxon>
    </lineage>
</organism>
<feature type="site" description="Interaction with substrate tRNA" evidence="10">
    <location>
        <position position="134"/>
    </location>
</feature>
<evidence type="ECO:0000256" key="2">
    <source>
        <dbReference type="ARBA" id="ARBA00003213"/>
    </source>
</evidence>
<reference evidence="14 15" key="1">
    <citation type="submission" date="2019-07" db="EMBL/GenBank/DDBJ databases">
        <title>Novel species isolated from glacier.</title>
        <authorList>
            <person name="Liu Q."/>
            <person name="Xin Y.-H."/>
        </authorList>
    </citation>
    <scope>NUCLEOTIDE SEQUENCE [LARGE SCALE GENOMIC DNA]</scope>
    <source>
        <strain evidence="14 15">LB1R16</strain>
    </source>
</reference>
<evidence type="ECO:0000256" key="1">
    <source>
        <dbReference type="ARBA" id="ARBA00001946"/>
    </source>
</evidence>
<dbReference type="Gene3D" id="3.40.50.300">
    <property type="entry name" value="P-loop containing nucleotide triphosphate hydrolases"/>
    <property type="match status" value="1"/>
</dbReference>
<dbReference type="EMBL" id="VJWA01000001">
    <property type="protein sequence ID" value="TRW17566.1"/>
    <property type="molecule type" value="Genomic_DNA"/>
</dbReference>
<keyword evidence="6 10" id="KW-0547">Nucleotide-binding</keyword>
<dbReference type="OrthoDB" id="9776390at2"/>
<dbReference type="InterPro" id="IPR039657">
    <property type="entry name" value="Dimethylallyltransferase"/>
</dbReference>
<evidence type="ECO:0000256" key="8">
    <source>
        <dbReference type="ARBA" id="ARBA00022842"/>
    </source>
</evidence>
<dbReference type="Gene3D" id="1.10.20.140">
    <property type="match status" value="1"/>
</dbReference>
<dbReference type="GO" id="GO:0052381">
    <property type="term" value="F:tRNA dimethylallyltransferase activity"/>
    <property type="evidence" value="ECO:0007669"/>
    <property type="project" value="UniProtKB-UniRule"/>
</dbReference>